<feature type="domain" description="AAA+ ATPase" evidence="4">
    <location>
        <begin position="248"/>
        <end position="380"/>
    </location>
</feature>
<evidence type="ECO:0000256" key="3">
    <source>
        <dbReference type="ARBA" id="ARBA00022840"/>
    </source>
</evidence>
<dbReference type="SUPFAM" id="SSF52540">
    <property type="entry name" value="P-loop containing nucleoside triphosphate hydrolases"/>
    <property type="match status" value="1"/>
</dbReference>
<accession>A0AAP2GIF7</accession>
<gene>
    <name evidence="5" type="ORF">KK078_10210</name>
</gene>
<dbReference type="GO" id="GO:0016887">
    <property type="term" value="F:ATP hydrolysis activity"/>
    <property type="evidence" value="ECO:0007669"/>
    <property type="project" value="InterPro"/>
</dbReference>
<dbReference type="EMBL" id="JAHESC010000012">
    <property type="protein sequence ID" value="MBT1686933.1"/>
    <property type="molecule type" value="Genomic_DNA"/>
</dbReference>
<dbReference type="InterPro" id="IPR003593">
    <property type="entry name" value="AAA+_ATPase"/>
</dbReference>
<organism evidence="5 6">
    <name type="scientific">Dawidia soli</name>
    <dbReference type="NCBI Taxonomy" id="2782352"/>
    <lineage>
        <taxon>Bacteria</taxon>
        <taxon>Pseudomonadati</taxon>
        <taxon>Bacteroidota</taxon>
        <taxon>Cytophagia</taxon>
        <taxon>Cytophagales</taxon>
        <taxon>Chryseotaleaceae</taxon>
        <taxon>Dawidia</taxon>
    </lineage>
</organism>
<keyword evidence="3 5" id="KW-0067">ATP-binding</keyword>
<comment type="caution">
    <text evidence="5">The sequence shown here is derived from an EMBL/GenBank/DDBJ whole genome shotgun (WGS) entry which is preliminary data.</text>
</comment>
<comment type="similarity">
    <text evidence="1">Belongs to the AAA ATPase family.</text>
</comment>
<protein>
    <submittedName>
        <fullName evidence="5">ATP-binding protein</fullName>
    </submittedName>
</protein>
<evidence type="ECO:0000313" key="6">
    <source>
        <dbReference type="Proteomes" id="UP001319180"/>
    </source>
</evidence>
<keyword evidence="6" id="KW-1185">Reference proteome</keyword>
<dbReference type="SMART" id="SM00382">
    <property type="entry name" value="AAA"/>
    <property type="match status" value="1"/>
</dbReference>
<evidence type="ECO:0000259" key="4">
    <source>
        <dbReference type="SMART" id="SM00382"/>
    </source>
</evidence>
<evidence type="ECO:0000256" key="2">
    <source>
        <dbReference type="ARBA" id="ARBA00022741"/>
    </source>
</evidence>
<dbReference type="InterPro" id="IPR003959">
    <property type="entry name" value="ATPase_AAA_core"/>
</dbReference>
<dbReference type="GO" id="GO:0005524">
    <property type="term" value="F:ATP binding"/>
    <property type="evidence" value="ECO:0007669"/>
    <property type="project" value="UniProtKB-KW"/>
</dbReference>
<reference evidence="5 6" key="1">
    <citation type="submission" date="2021-05" db="EMBL/GenBank/DDBJ databases">
        <title>A Polyphasic approach of four new species of the genus Ohtaekwangia: Ohtaekwangia histidinii sp. nov., Ohtaekwangia cretensis sp. nov., Ohtaekwangia indiensis sp. nov., Ohtaekwangia reichenbachii sp. nov. from diverse environment.</title>
        <authorList>
            <person name="Octaviana S."/>
        </authorList>
    </citation>
    <scope>NUCLEOTIDE SEQUENCE [LARGE SCALE GENOMIC DNA]</scope>
    <source>
        <strain evidence="5 6">PWU37</strain>
    </source>
</reference>
<dbReference type="PANTHER" id="PTHR23073">
    <property type="entry name" value="26S PROTEASOME REGULATORY SUBUNIT"/>
    <property type="match status" value="1"/>
</dbReference>
<dbReference type="Pfam" id="PF00004">
    <property type="entry name" value="AAA"/>
    <property type="match status" value="1"/>
</dbReference>
<keyword evidence="2" id="KW-0547">Nucleotide-binding</keyword>
<proteinExistence type="inferred from homology"/>
<sequence length="454" mass="51630">MNTFQFDTDGNIAGHSLGTIREDLSWLTRIIEFRLQQHFSGVDDDDFMASLPPPDLSGDESFYAYVIKKYNFGTPERVILLMALAVHVAPVCFDIFFLKNENLNRGYTEFGGIIGTAHSGFIPTGETLSFLLCGRNLEKRFQLIEYFSDYHPFYTQNILHLSDVKDGDPIFSGAVTISKEYLTLLTQGRPYYPHYTSSFPAKRLSTSLTFADAVYDEHTSQALEDVRGWIRHGRSIMADSRLRTFLKQGYRVLFYGPPGTGKTMTAAMLGQEAGLDVYQVDLSAVVSKYIGETEKNLANVFNMAENKQWILFFDEADALFGKRTQTQSSNDQYANQQVSYLLQRIEDFNGTVVLATNFKDNIDTAFLRRFQSIVFFPKPRMEHRLALWRKYFSPFEIEADLEAIAHEFELTGGSIINVLRYCSIAAQRRGAAVVTTEDLYKGITKEYQKEGVTI</sequence>
<dbReference type="InterPro" id="IPR027417">
    <property type="entry name" value="P-loop_NTPase"/>
</dbReference>
<evidence type="ECO:0000256" key="1">
    <source>
        <dbReference type="ARBA" id="ARBA00006914"/>
    </source>
</evidence>
<dbReference type="Gene3D" id="3.40.50.300">
    <property type="entry name" value="P-loop containing nucleotide triphosphate hydrolases"/>
    <property type="match status" value="1"/>
</dbReference>
<dbReference type="RefSeq" id="WP_254090168.1">
    <property type="nucleotide sequence ID" value="NZ_JAHESC010000012.1"/>
</dbReference>
<evidence type="ECO:0000313" key="5">
    <source>
        <dbReference type="EMBL" id="MBT1686933.1"/>
    </source>
</evidence>
<name>A0AAP2GIF7_9BACT</name>
<dbReference type="InterPro" id="IPR050221">
    <property type="entry name" value="26S_Proteasome_ATPase"/>
</dbReference>
<dbReference type="Proteomes" id="UP001319180">
    <property type="component" value="Unassembled WGS sequence"/>
</dbReference>
<dbReference type="CDD" id="cd19481">
    <property type="entry name" value="RecA-like_protease"/>
    <property type="match status" value="1"/>
</dbReference>
<dbReference type="AlphaFoldDB" id="A0AAP2GIF7"/>